<feature type="chain" id="PRO_5042062488" description="Cubilin" evidence="9">
    <location>
        <begin position="19"/>
        <end position="2147"/>
    </location>
</feature>
<evidence type="ECO:0000256" key="9">
    <source>
        <dbReference type="SAM" id="SignalP"/>
    </source>
</evidence>
<feature type="signal peptide" evidence="9">
    <location>
        <begin position="1"/>
        <end position="18"/>
    </location>
</feature>
<dbReference type="FunFam" id="2.60.120.290:FF:000005">
    <property type="entry name" value="Procollagen C-endopeptidase enhancer 1"/>
    <property type="match status" value="3"/>
</dbReference>
<dbReference type="Gene3D" id="2.60.120.290">
    <property type="entry name" value="Spermadhesin, CUB domain"/>
    <property type="match status" value="13"/>
</dbReference>
<comment type="caution">
    <text evidence="12">The sequence shown here is derived from an EMBL/GenBank/DDBJ whole genome shotgun (WGS) entry which is preliminary data.</text>
</comment>
<reference evidence="12" key="2">
    <citation type="journal article" date="2021" name="Genome Biol. Evol.">
        <title>Developing a high-quality reference genome for a parasitic bivalve with doubly uniparental inheritance (Bivalvia: Unionida).</title>
        <authorList>
            <person name="Smith C.H."/>
        </authorList>
    </citation>
    <scope>NUCLEOTIDE SEQUENCE</scope>
    <source>
        <strain evidence="12">CHS0354</strain>
        <tissue evidence="12">Mantle</tissue>
    </source>
</reference>
<dbReference type="SMART" id="SM00042">
    <property type="entry name" value="CUB"/>
    <property type="match status" value="13"/>
</dbReference>
<evidence type="ECO:0000256" key="8">
    <source>
        <dbReference type="SAM" id="Phobius"/>
    </source>
</evidence>
<feature type="domain" description="CUB" evidence="10">
    <location>
        <begin position="1422"/>
        <end position="1536"/>
    </location>
</feature>
<dbReference type="SMART" id="SM00119">
    <property type="entry name" value="HECTc"/>
    <property type="match status" value="1"/>
</dbReference>
<dbReference type="PANTHER" id="PTHR24251">
    <property type="entry name" value="OVOCHYMASE-RELATED"/>
    <property type="match status" value="1"/>
</dbReference>
<dbReference type="CDD" id="cd00041">
    <property type="entry name" value="CUB"/>
    <property type="match status" value="13"/>
</dbReference>
<evidence type="ECO:0008006" key="14">
    <source>
        <dbReference type="Google" id="ProtNLM"/>
    </source>
</evidence>
<reference evidence="12" key="1">
    <citation type="journal article" date="2021" name="Genome Biol. Evol.">
        <title>A High-Quality Reference Genome for a Parasitic Bivalve with Doubly Uniparental Inheritance (Bivalvia: Unionida).</title>
        <authorList>
            <person name="Smith C.H."/>
        </authorList>
    </citation>
    <scope>NUCLEOTIDE SEQUENCE</scope>
    <source>
        <strain evidence="12">CHS0354</strain>
    </source>
</reference>
<dbReference type="InterPro" id="IPR000859">
    <property type="entry name" value="CUB_dom"/>
</dbReference>
<protein>
    <recommendedName>
        <fullName evidence="14">Cubilin</fullName>
    </recommendedName>
</protein>
<feature type="domain" description="CUB" evidence="10">
    <location>
        <begin position="1299"/>
        <end position="1419"/>
    </location>
</feature>
<comment type="caution">
    <text evidence="6">Lacks conserved residue(s) required for the propagation of feature annotation.</text>
</comment>
<dbReference type="Pfam" id="PF00632">
    <property type="entry name" value="HECT"/>
    <property type="match status" value="1"/>
</dbReference>
<feature type="domain" description="CUB" evidence="10">
    <location>
        <begin position="825"/>
        <end position="939"/>
    </location>
</feature>
<dbReference type="GO" id="GO:0004842">
    <property type="term" value="F:ubiquitin-protein transferase activity"/>
    <property type="evidence" value="ECO:0007669"/>
    <property type="project" value="InterPro"/>
</dbReference>
<feature type="domain" description="CUB" evidence="10">
    <location>
        <begin position="472"/>
        <end position="586"/>
    </location>
</feature>
<proteinExistence type="predicted"/>
<dbReference type="Pfam" id="PF00431">
    <property type="entry name" value="CUB"/>
    <property type="match status" value="13"/>
</dbReference>
<dbReference type="InterPro" id="IPR035914">
    <property type="entry name" value="Sperma_CUB_dom_sf"/>
</dbReference>
<evidence type="ECO:0000256" key="3">
    <source>
        <dbReference type="ARBA" id="ARBA00022786"/>
    </source>
</evidence>
<dbReference type="PANTHER" id="PTHR24251:SF37">
    <property type="entry name" value="CUB DOMAIN-CONTAINING PROTEIN"/>
    <property type="match status" value="1"/>
</dbReference>
<dbReference type="InterPro" id="IPR000569">
    <property type="entry name" value="HECT_dom"/>
</dbReference>
<evidence type="ECO:0000313" key="12">
    <source>
        <dbReference type="EMBL" id="KAK3577484.1"/>
    </source>
</evidence>
<dbReference type="Gene3D" id="3.30.2410.10">
    <property type="entry name" value="Hect, E3 ligase catalytic domain"/>
    <property type="match status" value="1"/>
</dbReference>
<evidence type="ECO:0000313" key="13">
    <source>
        <dbReference type="Proteomes" id="UP001195483"/>
    </source>
</evidence>
<evidence type="ECO:0000259" key="10">
    <source>
        <dbReference type="PROSITE" id="PS01180"/>
    </source>
</evidence>
<dbReference type="EMBL" id="JAEAOA010001578">
    <property type="protein sequence ID" value="KAK3577484.1"/>
    <property type="molecule type" value="Genomic_DNA"/>
</dbReference>
<feature type="domain" description="CUB" evidence="10">
    <location>
        <begin position="708"/>
        <end position="822"/>
    </location>
</feature>
<evidence type="ECO:0000256" key="5">
    <source>
        <dbReference type="ARBA" id="ARBA00023180"/>
    </source>
</evidence>
<reference evidence="12" key="3">
    <citation type="submission" date="2023-05" db="EMBL/GenBank/DDBJ databases">
        <authorList>
            <person name="Smith C.H."/>
        </authorList>
    </citation>
    <scope>NUCLEOTIDE SEQUENCE</scope>
    <source>
        <strain evidence="12">CHS0354</strain>
        <tissue evidence="12">Mantle</tissue>
    </source>
</reference>
<accession>A0AAE0VGX1</accession>
<evidence type="ECO:0000256" key="2">
    <source>
        <dbReference type="ARBA" id="ARBA00022737"/>
    </source>
</evidence>
<organism evidence="12 13">
    <name type="scientific">Potamilus streckersoni</name>
    <dbReference type="NCBI Taxonomy" id="2493646"/>
    <lineage>
        <taxon>Eukaryota</taxon>
        <taxon>Metazoa</taxon>
        <taxon>Spiralia</taxon>
        <taxon>Lophotrochozoa</taxon>
        <taxon>Mollusca</taxon>
        <taxon>Bivalvia</taxon>
        <taxon>Autobranchia</taxon>
        <taxon>Heteroconchia</taxon>
        <taxon>Palaeoheterodonta</taxon>
        <taxon>Unionida</taxon>
        <taxon>Unionoidea</taxon>
        <taxon>Unionidae</taxon>
        <taxon>Ambleminae</taxon>
        <taxon>Lampsilini</taxon>
        <taxon>Potamilus</taxon>
    </lineage>
</organism>
<keyword evidence="2" id="KW-0677">Repeat</keyword>
<feature type="domain" description="CUB" evidence="10">
    <location>
        <begin position="592"/>
        <end position="705"/>
    </location>
</feature>
<evidence type="ECO:0000256" key="7">
    <source>
        <dbReference type="PROSITE-ProRule" id="PRU00104"/>
    </source>
</evidence>
<keyword evidence="5" id="KW-0325">Glycoprotein</keyword>
<keyword evidence="1 9" id="KW-0732">Signal</keyword>
<feature type="transmembrane region" description="Helical" evidence="8">
    <location>
        <begin position="1698"/>
        <end position="1723"/>
    </location>
</feature>
<feature type="domain" description="CUB" evidence="10">
    <location>
        <begin position="1062"/>
        <end position="1176"/>
    </location>
</feature>
<keyword evidence="8" id="KW-0472">Membrane</keyword>
<feature type="domain" description="CUB" evidence="10">
    <location>
        <begin position="942"/>
        <end position="1056"/>
    </location>
</feature>
<name>A0AAE0VGX1_9BIVA</name>
<gene>
    <name evidence="12" type="ORF">CHS0354_026432</name>
</gene>
<keyword evidence="13" id="KW-1185">Reference proteome</keyword>
<dbReference type="PROSITE" id="PS01180">
    <property type="entry name" value="CUB"/>
    <property type="match status" value="13"/>
</dbReference>
<dbReference type="SUPFAM" id="SSF49854">
    <property type="entry name" value="Spermadhesin, CUB domain"/>
    <property type="match status" value="13"/>
</dbReference>
<feature type="domain" description="CUB" evidence="10">
    <location>
        <begin position="235"/>
        <end position="349"/>
    </location>
</feature>
<feature type="domain" description="HECT" evidence="11">
    <location>
        <begin position="1815"/>
        <end position="2147"/>
    </location>
</feature>
<keyword evidence="8" id="KW-0812">Transmembrane</keyword>
<feature type="domain" description="CUB" evidence="10">
    <location>
        <begin position="118"/>
        <end position="232"/>
    </location>
</feature>
<dbReference type="PROSITE" id="PS50237">
    <property type="entry name" value="HECT"/>
    <property type="match status" value="1"/>
</dbReference>
<feature type="domain" description="CUB" evidence="10">
    <location>
        <begin position="355"/>
        <end position="469"/>
    </location>
</feature>
<dbReference type="SUPFAM" id="SSF56204">
    <property type="entry name" value="Hect, E3 ligase catalytic domain"/>
    <property type="match status" value="1"/>
</dbReference>
<keyword evidence="4" id="KW-1015">Disulfide bond</keyword>
<dbReference type="FunFam" id="2.60.120.290:FF:000003">
    <property type="entry name" value="Neuropilin"/>
    <property type="match status" value="3"/>
</dbReference>
<dbReference type="Gene3D" id="3.90.1750.10">
    <property type="entry name" value="Hect, E3 ligase catalytic domains"/>
    <property type="match status" value="1"/>
</dbReference>
<evidence type="ECO:0000256" key="6">
    <source>
        <dbReference type="PROSITE-ProRule" id="PRU00059"/>
    </source>
</evidence>
<evidence type="ECO:0000256" key="4">
    <source>
        <dbReference type="ARBA" id="ARBA00023157"/>
    </source>
</evidence>
<dbReference type="InterPro" id="IPR035983">
    <property type="entry name" value="Hect_E3_ubiquitin_ligase"/>
</dbReference>
<keyword evidence="3 7" id="KW-0833">Ubl conjugation pathway</keyword>
<keyword evidence="8" id="KW-1133">Transmembrane helix</keyword>
<evidence type="ECO:0000256" key="1">
    <source>
        <dbReference type="ARBA" id="ARBA00022729"/>
    </source>
</evidence>
<sequence>MWFRWLLSILCGLILLQTLEIEAWSGHVCTKYLVTYLNERYCHNEKYWWWTGKNTCMEWRTLLKSRMYSMQYCCSGWKHNGDQLCIFRTNEMGTTIRTQPDKKRNIQVSRFKREVANCGGNLTAQTRPTQLTSPNYPNDYENNLRCNWTIQASMSYRIAIQIIDIDLQQSYSCSNDYLKINLEDNSGLETNIICSKNYTDSIFISLFNKADTIFVTDGSVAKKGFLLQYQAVLSCGGDLTAYTWPISLHSPNYPYQYANNLYCHWNIEAGKNYTIGMRIIYLDLEENFDCSKDYLQIYMGSNPILETSKICRKNNTDMYFLSMSNEADVIFVTDGSTTKTGFLLEYQGVILVQSCGGNLSAETGTTVLTSPNYPYLYENNLRCNWTIQASMTYRIAIRIIDIDLQQSTSCSLDYLKINLGGNNSLETDRICSKFNTDLIFISRSNIVDVIFVTNRLVAKRGFLLQYQAVPSCGESLTAQTWPTPLNSPNYPYQYPNNLYCQWTIEAEKNHNIGIRINYIDLEENSECSKDYLQIYLGSNPILETSKLCRKNNTNLYILSRSNEANVIFVTDGWTNKTGFSLLYLEVILVQSCGGNLSAETGTTVLTSPNYPYLYKNNLRCNWTIEASLGYNIAVRIIDIDLQSFSCSLVYLKINLGGNNSLETDKICSKENTDLIFISKSNIVDVIFVTDGSVAMKGFLLQYQAVPSCGGGLTAETWSISLNSPNYPYQYANNLYCLWTIEAGKNYRIAIRITYIDLEEHFECSKDYLQIYLGSNPILETNKICRKNNTDVYFLSRSNEANVIFVTDDSIRMTGFSLEYKKVEFCGMNIAAETEITVLTSPNYPTLYENNLFCNWTIQASMSYRIAIRIIDIDLQQSSSCFFDYLKINLGGNNVLETDKICSKDNTDLIFISRSNIADVIFVTDRSVAKRGFLLQYQAVPSCGGGLTAQTWPTSLNSPNYSYQYPNNLYCIWTIKARKDYTIFISITYIDLEETSDCSKGYLQIYLGSNPIFETSKMCRKINTNVYFLSRSKEADVIFVTDDWRTRRGFSLEYQEVLLVQSYGGNLAAETGTTVLTSPNYPYLFGNNECYNWTIKASIGYRIVIRIKDINLQQSSTCSLDYLKINLGGNNTLETDRICRKNKEDLIFISRTNIVDVIFVTDGTLAKRGFLLQYQAVPICGGGLTAETWPISLNSTNYPYQYANNLYCLWTIEAGKNYRIAINISYIDLEETSECSKDYLQIYLGRNPILETSKICRKNYANVYFLSRSNEADVIFVTDGSTTKTGFLLEYQGVTLVQSCGGNLAAQSWTTALTSPNYPYWYESNLRCNWTIQAPINSRIVIRIIDIDLEQSSPCSFDYLKINLGCNIYDIYWEAYRICSKDDTDMIFDLMSNKADVIFVKNSLDESVAKRGFLLQYQAVPICGGRLIAQTWSISLNSPNYPYQYPNNLYCLWTIEAWKDYRIAIRITYMDLEENSECSNDYLEIYMGKTPILETSKICRKNYTNVYFLSKSNKAAVIFVTDGSTTKTGFSLQYQRVSLDQRCIGNLIAQTRITTLTSPNYPYLYENNLRCNWTLEAPVNSRIAVRITDMDLEQSANCSSDYLKINTGGNNVSENNKICSSNNTDLIFFSSSNKANVIFVTNGSGTNRGFTLQYQAGNWSCDDGTGDMNCHVDWDTPTKNSTDLRIIVCENQEKTDTSMAVILIISLGPSVVVLSITIGIYCYCYRRKKQAERNLQRSGQDVMDGDNPTIDTIDRVIDEVEIEQNVDTEPREIQWILQRTIEDILSEMNSRLNDSEYKTLYIKRSCVWKSALRQFRQRSFRPDDVFHVKFVDVQGNEEGALDAGGPKREYFQLMMDHLADCSLFEGPSGRKLLSYDVQANRRNEYFYAGMVIGQSMLFKGPVPRFLSPLLLDCLILGPENVRGSLEDIHDSDYQQLLNEGQTTDCIRNFVSSHNRTLHFAGCLRNESMENRDQLIQDLINYYLVERTRPAFEKFKRGLQSVGVYDYILRYPNQFRKLFSRHETLTAVTMSALFTITYTYMYSQEYEDREEIERKTVEFWETYLSIVETGGSQIHLEDIMMFATGMKEPADGQTLTIGFLHPNNGNPASKYPTSSTCSLTLYLPLHDTFEEFKEAMDFGILNCSQFGLV</sequence>
<feature type="active site" description="Glycyl thioester intermediate" evidence="7">
    <location>
        <position position="2115"/>
    </location>
</feature>
<feature type="domain" description="CUB" evidence="10">
    <location>
        <begin position="1179"/>
        <end position="1293"/>
    </location>
</feature>
<feature type="domain" description="CUB" evidence="10">
    <location>
        <begin position="1542"/>
        <end position="1656"/>
    </location>
</feature>
<dbReference type="Proteomes" id="UP001195483">
    <property type="component" value="Unassembled WGS sequence"/>
</dbReference>
<evidence type="ECO:0000259" key="11">
    <source>
        <dbReference type="PROSITE" id="PS50237"/>
    </source>
</evidence>